<dbReference type="InterPro" id="IPR040204">
    <property type="entry name" value="UBR7"/>
</dbReference>
<dbReference type="GO" id="GO:0061630">
    <property type="term" value="F:ubiquitin protein ligase activity"/>
    <property type="evidence" value="ECO:0007669"/>
    <property type="project" value="InterPro"/>
</dbReference>
<feature type="non-terminal residue" evidence="1">
    <location>
        <position position="1"/>
    </location>
</feature>
<reference evidence="1" key="1">
    <citation type="submission" date="2020-05" db="EMBL/GenBank/DDBJ databases">
        <title>Phylogenomic resolution of chytrid fungi.</title>
        <authorList>
            <person name="Stajich J.E."/>
            <person name="Amses K."/>
            <person name="Simmons R."/>
            <person name="Seto K."/>
            <person name="Myers J."/>
            <person name="Bonds A."/>
            <person name="Quandt C.A."/>
            <person name="Barry K."/>
            <person name="Liu P."/>
            <person name="Grigoriev I."/>
            <person name="Longcore J.E."/>
            <person name="James T.Y."/>
        </authorList>
    </citation>
    <scope>NUCLEOTIDE SEQUENCE</scope>
    <source>
        <strain evidence="1">JEL0476</strain>
    </source>
</reference>
<name>A0AAD5XUT3_9FUNG</name>
<accession>A0AAD5XUT3</accession>
<organism evidence="1 2">
    <name type="scientific">Clydaea vesicula</name>
    <dbReference type="NCBI Taxonomy" id="447962"/>
    <lineage>
        <taxon>Eukaryota</taxon>
        <taxon>Fungi</taxon>
        <taxon>Fungi incertae sedis</taxon>
        <taxon>Chytridiomycota</taxon>
        <taxon>Chytridiomycota incertae sedis</taxon>
        <taxon>Chytridiomycetes</taxon>
        <taxon>Lobulomycetales</taxon>
        <taxon>Lobulomycetaceae</taxon>
        <taxon>Clydaea</taxon>
    </lineage>
</organism>
<dbReference type="PANTHER" id="PTHR13513:SF9">
    <property type="entry name" value="E3 UBIQUITIN-PROTEIN LIGASE UBR7-RELATED"/>
    <property type="match status" value="1"/>
</dbReference>
<dbReference type="AlphaFoldDB" id="A0AAD5XUT3"/>
<comment type="caution">
    <text evidence="1">The sequence shown here is derived from an EMBL/GenBank/DDBJ whole genome shotgun (WGS) entry which is preliminary data.</text>
</comment>
<dbReference type="GO" id="GO:0005737">
    <property type="term" value="C:cytoplasm"/>
    <property type="evidence" value="ECO:0007669"/>
    <property type="project" value="TreeGrafter"/>
</dbReference>
<dbReference type="PANTHER" id="PTHR13513">
    <property type="entry name" value="E3 UBIQUITIN-PROTEIN LIGASE UBR7"/>
    <property type="match status" value="1"/>
</dbReference>
<gene>
    <name evidence="1" type="ORF">HK099_001982</name>
</gene>
<keyword evidence="2" id="KW-1185">Reference proteome</keyword>
<sequence length="206" mass="23709">LPSLDSFNDFICKSCVKNNKFLISYKNNEKSLFNFVSLSPAIKRESTALKRKQEVGNTNIPKKLKVEELSSEKFDTPVSTCLLEHAIPATTEEFNLFLNDGWKKELCKCVRCLNIYHDNNLQFLFDEDYELDDEDDESNFDDKQSVVSIEEKGINQLNKIDRQVALDGISAYNDLKSDLMEYLKSFSNKDGNGKVVTKDDIEIFFE</sequence>
<dbReference type="GO" id="GO:0008270">
    <property type="term" value="F:zinc ion binding"/>
    <property type="evidence" value="ECO:0007669"/>
    <property type="project" value="InterPro"/>
</dbReference>
<dbReference type="EMBL" id="JADGJW010001619">
    <property type="protein sequence ID" value="KAJ3202124.1"/>
    <property type="molecule type" value="Genomic_DNA"/>
</dbReference>
<protein>
    <submittedName>
        <fullName evidence="1">Uncharacterized protein</fullName>
    </submittedName>
</protein>
<evidence type="ECO:0000313" key="2">
    <source>
        <dbReference type="Proteomes" id="UP001211065"/>
    </source>
</evidence>
<proteinExistence type="predicted"/>
<feature type="non-terminal residue" evidence="1">
    <location>
        <position position="206"/>
    </location>
</feature>
<evidence type="ECO:0000313" key="1">
    <source>
        <dbReference type="EMBL" id="KAJ3202124.1"/>
    </source>
</evidence>
<dbReference type="Proteomes" id="UP001211065">
    <property type="component" value="Unassembled WGS sequence"/>
</dbReference>